<feature type="region of interest" description="Disordered" evidence="1">
    <location>
        <begin position="1"/>
        <end position="23"/>
    </location>
</feature>
<reference evidence="2 3" key="1">
    <citation type="submission" date="2019-03" db="EMBL/GenBank/DDBJ databases">
        <authorList>
            <person name="Gonzalez-Pimentel J.L."/>
        </authorList>
    </citation>
    <scope>NUCLEOTIDE SEQUENCE [LARGE SCALE GENOMIC DNA]</scope>
    <source>
        <strain evidence="2 3">JCM 31289</strain>
    </source>
</reference>
<organism evidence="2 3">
    <name type="scientific">Streptomyces palmae</name>
    <dbReference type="NCBI Taxonomy" id="1701085"/>
    <lineage>
        <taxon>Bacteria</taxon>
        <taxon>Bacillati</taxon>
        <taxon>Actinomycetota</taxon>
        <taxon>Actinomycetes</taxon>
        <taxon>Kitasatosporales</taxon>
        <taxon>Streptomycetaceae</taxon>
        <taxon>Streptomyces</taxon>
    </lineage>
</organism>
<keyword evidence="3" id="KW-1185">Reference proteome</keyword>
<dbReference type="AlphaFoldDB" id="A0A4Z0H7I8"/>
<name>A0A4Z0H7I8_9ACTN</name>
<dbReference type="Proteomes" id="UP000297948">
    <property type="component" value="Unassembled WGS sequence"/>
</dbReference>
<proteinExistence type="predicted"/>
<dbReference type="RefSeq" id="WP_135340092.1">
    <property type="nucleotide sequence ID" value="NZ_JBHLTX010000060.1"/>
</dbReference>
<sequence length="181" mass="19446">MSDSEKKTSTETSTAEKCGSFDWDTIARDSGSGQGRAVPVPMQANLPPTPPNTALIAGRLPIKCDTGRAVIQLPEKIQKAHCALVLPNTGVLSDCYRPAKNVCLPNALRARPINDREFEVILDGGEGVVKGLGWTRDGDYPGALLKTRAIETGVPYVEILVMVGIDCGCDSENWASENDYQ</sequence>
<evidence type="ECO:0000256" key="1">
    <source>
        <dbReference type="SAM" id="MobiDB-lite"/>
    </source>
</evidence>
<accession>A0A4Z0H7I8</accession>
<protein>
    <submittedName>
        <fullName evidence="2">Uncharacterized protein</fullName>
    </submittedName>
</protein>
<dbReference type="EMBL" id="SRID01000163">
    <property type="protein sequence ID" value="TGB06798.1"/>
    <property type="molecule type" value="Genomic_DNA"/>
</dbReference>
<gene>
    <name evidence="2" type="ORF">E4099_17940</name>
</gene>
<evidence type="ECO:0000313" key="2">
    <source>
        <dbReference type="EMBL" id="TGB06798.1"/>
    </source>
</evidence>
<comment type="caution">
    <text evidence="2">The sequence shown here is derived from an EMBL/GenBank/DDBJ whole genome shotgun (WGS) entry which is preliminary data.</text>
</comment>
<evidence type="ECO:0000313" key="3">
    <source>
        <dbReference type="Proteomes" id="UP000297948"/>
    </source>
</evidence>